<keyword evidence="5" id="KW-0677">Repeat</keyword>
<accession>A0A5M9MJN1</accession>
<dbReference type="Gene3D" id="2.130.10.10">
    <property type="entry name" value="YVTN repeat-like/Quinoprotein amine dehydrogenase"/>
    <property type="match status" value="1"/>
</dbReference>
<dbReference type="EMBL" id="QUQM01000007">
    <property type="protein sequence ID" value="KAA8645540.1"/>
    <property type="molecule type" value="Genomic_DNA"/>
</dbReference>
<evidence type="ECO:0000256" key="6">
    <source>
        <dbReference type="ARBA" id="ARBA00023163"/>
    </source>
</evidence>
<dbReference type="GO" id="GO:0003723">
    <property type="term" value="F:RNA binding"/>
    <property type="evidence" value="ECO:0007669"/>
    <property type="project" value="InterPro"/>
</dbReference>
<dbReference type="InterPro" id="IPR053826">
    <property type="entry name" value="WDR75"/>
</dbReference>
<evidence type="ECO:0000256" key="4">
    <source>
        <dbReference type="ARBA" id="ARBA00022574"/>
    </source>
</evidence>
<organism evidence="8 9">
    <name type="scientific">Aspergillus tanneri</name>
    <dbReference type="NCBI Taxonomy" id="1220188"/>
    <lineage>
        <taxon>Eukaryota</taxon>
        <taxon>Fungi</taxon>
        <taxon>Dikarya</taxon>
        <taxon>Ascomycota</taxon>
        <taxon>Pezizomycotina</taxon>
        <taxon>Eurotiomycetes</taxon>
        <taxon>Eurotiomycetidae</taxon>
        <taxon>Eurotiales</taxon>
        <taxon>Aspergillaceae</taxon>
        <taxon>Aspergillus</taxon>
        <taxon>Aspergillus subgen. Circumdati</taxon>
    </lineage>
</organism>
<dbReference type="SUPFAM" id="SSF50978">
    <property type="entry name" value="WD40 repeat-like"/>
    <property type="match status" value="1"/>
</dbReference>
<keyword evidence="3" id="KW-0698">rRNA processing</keyword>
<dbReference type="GO" id="GO:0045943">
    <property type="term" value="P:positive regulation of transcription by RNA polymerase I"/>
    <property type="evidence" value="ECO:0007669"/>
    <property type="project" value="InterPro"/>
</dbReference>
<keyword evidence="4" id="KW-0853">WD repeat</keyword>
<dbReference type="GO" id="GO:0006364">
    <property type="term" value="P:rRNA processing"/>
    <property type="evidence" value="ECO:0007669"/>
    <property type="project" value="UniProtKB-KW"/>
</dbReference>
<evidence type="ECO:0000256" key="1">
    <source>
        <dbReference type="ARBA" id="ARBA00004604"/>
    </source>
</evidence>
<evidence type="ECO:0000256" key="7">
    <source>
        <dbReference type="ARBA" id="ARBA00023242"/>
    </source>
</evidence>
<keyword evidence="6" id="KW-0804">Transcription</keyword>
<comment type="caution">
    <text evidence="8">The sequence shown here is derived from an EMBL/GenBank/DDBJ whole genome shotgun (WGS) entry which is preliminary data.</text>
</comment>
<dbReference type="PANTHER" id="PTHR44215">
    <property type="entry name" value="WD REPEAT-CONTAINING PROTEIN 75"/>
    <property type="match status" value="1"/>
</dbReference>
<evidence type="ECO:0000313" key="8">
    <source>
        <dbReference type="EMBL" id="KAA8645540.1"/>
    </source>
</evidence>
<evidence type="ECO:0000256" key="3">
    <source>
        <dbReference type="ARBA" id="ARBA00022552"/>
    </source>
</evidence>
<dbReference type="GO" id="GO:2000234">
    <property type="term" value="P:positive regulation of rRNA processing"/>
    <property type="evidence" value="ECO:0007669"/>
    <property type="project" value="TreeGrafter"/>
</dbReference>
<dbReference type="Proteomes" id="UP000324241">
    <property type="component" value="Unassembled WGS sequence"/>
</dbReference>
<dbReference type="GeneID" id="54329661"/>
<evidence type="ECO:0000256" key="2">
    <source>
        <dbReference type="ARBA" id="ARBA00022517"/>
    </source>
</evidence>
<dbReference type="RefSeq" id="XP_033424901.1">
    <property type="nucleotide sequence ID" value="XM_033571586.1"/>
</dbReference>
<name>A0A5M9MJN1_9EURO</name>
<dbReference type="PANTHER" id="PTHR44215:SF1">
    <property type="entry name" value="WD REPEAT-CONTAINING PROTEIN 75"/>
    <property type="match status" value="1"/>
</dbReference>
<dbReference type="AlphaFoldDB" id="A0A5M9MJN1"/>
<reference evidence="8 9" key="1">
    <citation type="submission" date="2019-08" db="EMBL/GenBank/DDBJ databases">
        <title>The genome sequence of a newly discovered highly antifungal drug resistant Aspergillus species, Aspergillus tanneri NIH 1004.</title>
        <authorList>
            <person name="Mounaud S."/>
            <person name="Singh I."/>
            <person name="Joardar V."/>
            <person name="Pakala S."/>
            <person name="Pakala S."/>
            <person name="Venepally P."/>
            <person name="Chung J.K."/>
            <person name="Losada L."/>
            <person name="Nierman W.C."/>
        </authorList>
    </citation>
    <scope>NUCLEOTIDE SEQUENCE [LARGE SCALE GENOMIC DNA]</scope>
    <source>
        <strain evidence="8 9">NIH1004</strain>
    </source>
</reference>
<comment type="subcellular location">
    <subcellularLocation>
        <location evidence="1">Nucleus</location>
        <location evidence="1">Nucleolus</location>
    </subcellularLocation>
</comment>
<dbReference type="OrthoDB" id="4096at2759"/>
<evidence type="ECO:0000256" key="5">
    <source>
        <dbReference type="ARBA" id="ARBA00022737"/>
    </source>
</evidence>
<dbReference type="GO" id="GO:0032040">
    <property type="term" value="C:small-subunit processome"/>
    <property type="evidence" value="ECO:0007669"/>
    <property type="project" value="InterPro"/>
</dbReference>
<evidence type="ECO:0000313" key="9">
    <source>
        <dbReference type="Proteomes" id="UP000324241"/>
    </source>
</evidence>
<proteinExistence type="predicted"/>
<protein>
    <submittedName>
        <fullName evidence="8">Uncharacterized protein</fullName>
    </submittedName>
</protein>
<keyword evidence="7" id="KW-0539">Nucleus</keyword>
<dbReference type="InterPro" id="IPR015943">
    <property type="entry name" value="WD40/YVTN_repeat-like_dom_sf"/>
</dbReference>
<gene>
    <name evidence="8" type="ORF">ATNIH1004_006959</name>
</gene>
<keyword evidence="2" id="KW-0690">Ribosome biogenesis</keyword>
<dbReference type="VEuPathDB" id="FungiDB:EYZ11_005440"/>
<sequence>MPSSRLISGGRLPSQLTAAVLHPQRPGHVLIAVPASRQVTKGGHPLANSSVLQTYDIHTDNHISRQALARTNATTLRVSPEGSQITAPDVTHLSVSQDGKWMATIDDWYPYPQDVQALELNGEKSSNAVRETFLKLWRWDNSSGLWELAARIDAPHFSEYNPVPVLDLASRPRSHDFATIGCDMVLRVWCPSTRHHNGLGTGSEAPLRETWKCRNTIDMNGYVIGHNPGECSAASINFSEDGSVLAVCPQSASSNTGLAVLIDTQSYEVRHSRTGLYSGELYGAKFLGCHLIIASKESVSIWNTVDDIVRTVNLAEANSSFATGSQLLAVNPKSQTFALATQHLENEAAKKKSRKSAFYVRVYDIHSLALAYQSTLNHCPLALLSNQHSVDYIVVDSAANIRLLGRLGNVSNTGQSHTMAIQLQSGLASLFGNQPHGIARLPSTQGPTSLPGTAMLSSHGKALTGVFGNAPPFVLPTAKILLQDVVRALLG</sequence>
<dbReference type="InterPro" id="IPR036322">
    <property type="entry name" value="WD40_repeat_dom_sf"/>
</dbReference>